<comment type="caution">
    <text evidence="3">The sequence shown here is derived from an EMBL/GenBank/DDBJ whole genome shotgun (WGS) entry which is preliminary data.</text>
</comment>
<dbReference type="CDD" id="cd06223">
    <property type="entry name" value="PRTases_typeI"/>
    <property type="match status" value="1"/>
</dbReference>
<dbReference type="Gene3D" id="3.40.50.2020">
    <property type="match status" value="1"/>
</dbReference>
<name>A0A0R1UI16_9LACO</name>
<dbReference type="EMBL" id="AZFK01000002">
    <property type="protein sequence ID" value="KRL92548.1"/>
    <property type="molecule type" value="Genomic_DNA"/>
</dbReference>
<reference evidence="3 4" key="1">
    <citation type="journal article" date="2015" name="Genome Announc.">
        <title>Expanding the biotechnology potential of lactobacilli through comparative genomics of 213 strains and associated genera.</title>
        <authorList>
            <person name="Sun Z."/>
            <person name="Harris H.M."/>
            <person name="McCann A."/>
            <person name="Guo C."/>
            <person name="Argimon S."/>
            <person name="Zhang W."/>
            <person name="Yang X."/>
            <person name="Jeffery I.B."/>
            <person name="Cooney J.C."/>
            <person name="Kagawa T.F."/>
            <person name="Liu W."/>
            <person name="Song Y."/>
            <person name="Salvetti E."/>
            <person name="Wrobel A."/>
            <person name="Rasinkangas P."/>
            <person name="Parkhill J."/>
            <person name="Rea M.C."/>
            <person name="O'Sullivan O."/>
            <person name="Ritari J."/>
            <person name="Douillard F.P."/>
            <person name="Paul Ross R."/>
            <person name="Yang R."/>
            <person name="Briner A.E."/>
            <person name="Felis G.E."/>
            <person name="de Vos W.M."/>
            <person name="Barrangou R."/>
            <person name="Klaenhammer T.R."/>
            <person name="Caufield P.W."/>
            <person name="Cui Y."/>
            <person name="Zhang H."/>
            <person name="O'Toole P.W."/>
        </authorList>
    </citation>
    <scope>NUCLEOTIDE SEQUENCE [LARGE SCALE GENOMIC DNA]</scope>
    <source>
        <strain evidence="3 4">DSM 15946</strain>
    </source>
</reference>
<dbReference type="Pfam" id="PF00156">
    <property type="entry name" value="Pribosyltran"/>
    <property type="match status" value="1"/>
</dbReference>
<evidence type="ECO:0000256" key="1">
    <source>
        <dbReference type="ARBA" id="ARBA00008007"/>
    </source>
</evidence>
<dbReference type="Proteomes" id="UP000050816">
    <property type="component" value="Unassembled WGS sequence"/>
</dbReference>
<accession>A0A0R1UI16</accession>
<dbReference type="AlphaFoldDB" id="A0A0R1UI16"/>
<comment type="similarity">
    <text evidence="1">Belongs to the ComF/GntX family.</text>
</comment>
<gene>
    <name evidence="3" type="ORF">FC43_GL001646</name>
</gene>
<sequence>MCGGNLAWRPTLLELLRWGDVRPPVICAACQASFAPWPAPHCPGCGRTSAQGQLCAECRAWQDQFGRLVPVTPCYQYNQAMKAFMHRYKFQGDYQLRRVFQAELTARAGQLGSLVVTVPVSTETMATRGFNQVNGLLALNRVAALKVKGQRKGRQAEKDRAARLATPQPFALTKAAQSLAGQSVVLVDDVYTTGRTFYHAASLLWQVGCTEIRGLVLAS</sequence>
<dbReference type="SUPFAM" id="SSF53271">
    <property type="entry name" value="PRTase-like"/>
    <property type="match status" value="1"/>
</dbReference>
<organism evidence="3 4">
    <name type="scientific">Limosilactobacillus ingluviei DSM 15946</name>
    <dbReference type="NCBI Taxonomy" id="1423760"/>
    <lineage>
        <taxon>Bacteria</taxon>
        <taxon>Bacillati</taxon>
        <taxon>Bacillota</taxon>
        <taxon>Bacilli</taxon>
        <taxon>Lactobacillales</taxon>
        <taxon>Lactobacillaceae</taxon>
        <taxon>Limosilactobacillus</taxon>
    </lineage>
</organism>
<evidence type="ECO:0000259" key="2">
    <source>
        <dbReference type="Pfam" id="PF00156"/>
    </source>
</evidence>
<dbReference type="PATRIC" id="fig|1423760.3.peg.1721"/>
<feature type="domain" description="Phosphoribosyltransferase" evidence="2">
    <location>
        <begin position="165"/>
        <end position="217"/>
    </location>
</feature>
<dbReference type="InterPro" id="IPR000836">
    <property type="entry name" value="PRTase_dom"/>
</dbReference>
<dbReference type="InterPro" id="IPR051910">
    <property type="entry name" value="ComF/GntX_DNA_util-trans"/>
</dbReference>
<dbReference type="PANTHER" id="PTHR47505:SF1">
    <property type="entry name" value="DNA UTILIZATION PROTEIN YHGH"/>
    <property type="match status" value="1"/>
</dbReference>
<dbReference type="PANTHER" id="PTHR47505">
    <property type="entry name" value="DNA UTILIZATION PROTEIN YHGH"/>
    <property type="match status" value="1"/>
</dbReference>
<proteinExistence type="inferred from homology"/>
<evidence type="ECO:0000313" key="3">
    <source>
        <dbReference type="EMBL" id="KRL92548.1"/>
    </source>
</evidence>
<protein>
    <submittedName>
        <fullName evidence="3">Comf family protein</fullName>
    </submittedName>
</protein>
<dbReference type="InterPro" id="IPR029057">
    <property type="entry name" value="PRTase-like"/>
</dbReference>
<evidence type="ECO:0000313" key="4">
    <source>
        <dbReference type="Proteomes" id="UP000050816"/>
    </source>
</evidence>